<keyword evidence="4" id="KW-1185">Reference proteome</keyword>
<gene>
    <name evidence="3" type="ORF">H9L14_02875</name>
</gene>
<reference evidence="3 4" key="1">
    <citation type="submission" date="2020-08" db="EMBL/GenBank/DDBJ databases">
        <title>Genome sequence of Sphingomonas sediminicola KACC 15039T.</title>
        <authorList>
            <person name="Hyun D.-W."/>
            <person name="Bae J.-W."/>
        </authorList>
    </citation>
    <scope>NUCLEOTIDE SEQUENCE [LARGE SCALE GENOMIC DNA]</scope>
    <source>
        <strain evidence="3 4">KACC 15039</strain>
    </source>
</reference>
<evidence type="ECO:0000313" key="3">
    <source>
        <dbReference type="EMBL" id="QNP46203.1"/>
    </source>
</evidence>
<feature type="region of interest" description="Disordered" evidence="1">
    <location>
        <begin position="410"/>
        <end position="431"/>
    </location>
</feature>
<dbReference type="InterPro" id="IPR028087">
    <property type="entry name" value="Tad_N"/>
</dbReference>
<evidence type="ECO:0000256" key="1">
    <source>
        <dbReference type="SAM" id="MobiDB-lite"/>
    </source>
</evidence>
<sequence>MRRLLRNFLRSDTGSVAPTVGLSLFALIAAGGLAFDYARVATMDTELQNAADQAALSAATQLDGETGARDRARAAAKTLISNSTLMANDNAASGLAVGIQDANITFYATYTNPTTFTLATGDADANIVQVQVDARTANYAFTPIVAAFAGTTNAKAVAGLSSAICGVVPFFICNPTEPVGNTDVNLPPGGVNPGTGIVMAEGGAQWGPGNFGFLDQLGQGANTVAEALASNSLLGNCSGTEQVTTETGNILNAVRDSLNMRYDFKPVAASTCKSPPCSPSSNSTKDVVLDNGLSTCVWKQNPVTAVADMASTTPPRYFPNSPIADLPTGTVPGIMGYPRDRCHYFKTTANPATFPFCTYGRVGDGNWDRGAYFRTNHLGVDYTTEPGLDANGDGIVTRYETYMWEAADPTNRLPTTGKPGNGGTTAYGQPQNRCLAPGVAPDAAGIDRRRITAAVVNCRRVAATTGLNGKRNLPVAGFIDVFLVEPSIDRNKCPGCTVSYGGTNYDNAYGSRNDIYVEVIGASGTGEGGAIPQISRRDVPRLIE</sequence>
<protein>
    <recommendedName>
        <fullName evidence="2">Putative Flp pilus-assembly TadG-like N-terminal domain-containing protein</fullName>
    </recommendedName>
</protein>
<name>A0ABX6TF31_9SPHN</name>
<feature type="domain" description="Putative Flp pilus-assembly TadG-like N-terminal" evidence="2">
    <location>
        <begin position="14"/>
        <end position="60"/>
    </location>
</feature>
<dbReference type="Pfam" id="PF13400">
    <property type="entry name" value="Tad"/>
    <property type="match status" value="1"/>
</dbReference>
<accession>A0ABX6TF31</accession>
<organism evidence="3 4">
    <name type="scientific">Sphingomonas sediminicola</name>
    <dbReference type="NCBI Taxonomy" id="386874"/>
    <lineage>
        <taxon>Bacteria</taxon>
        <taxon>Pseudomonadati</taxon>
        <taxon>Pseudomonadota</taxon>
        <taxon>Alphaproteobacteria</taxon>
        <taxon>Sphingomonadales</taxon>
        <taxon>Sphingomonadaceae</taxon>
        <taxon>Sphingomonas</taxon>
    </lineage>
</organism>
<dbReference type="RefSeq" id="WP_187709156.1">
    <property type="nucleotide sequence ID" value="NZ_CP060782.1"/>
</dbReference>
<dbReference type="Proteomes" id="UP000516105">
    <property type="component" value="Chromosome"/>
</dbReference>
<dbReference type="EMBL" id="CP060782">
    <property type="protein sequence ID" value="QNP46203.1"/>
    <property type="molecule type" value="Genomic_DNA"/>
</dbReference>
<proteinExistence type="predicted"/>
<evidence type="ECO:0000313" key="4">
    <source>
        <dbReference type="Proteomes" id="UP000516105"/>
    </source>
</evidence>
<evidence type="ECO:0000259" key="2">
    <source>
        <dbReference type="Pfam" id="PF13400"/>
    </source>
</evidence>